<evidence type="ECO:0000256" key="2">
    <source>
        <dbReference type="ARBA" id="ARBA00022908"/>
    </source>
</evidence>
<dbReference type="Proteomes" id="UP000265366">
    <property type="component" value="Unassembled WGS sequence"/>
</dbReference>
<organism evidence="6 7">
    <name type="scientific">Aurantiacibacter xanthus</name>
    <dbReference type="NCBI Taxonomy" id="1784712"/>
    <lineage>
        <taxon>Bacteria</taxon>
        <taxon>Pseudomonadati</taxon>
        <taxon>Pseudomonadota</taxon>
        <taxon>Alphaproteobacteria</taxon>
        <taxon>Sphingomonadales</taxon>
        <taxon>Erythrobacteraceae</taxon>
        <taxon>Aurantiacibacter</taxon>
    </lineage>
</organism>
<keyword evidence="2" id="KW-0229">DNA integration</keyword>
<sequence length="422" mass="47937">MLLFSRLVLIEVGMGKAQNFNPSSLDMLRSGRRSDPLVAGLCVIVSTAGKKTWTYRRRIAKSGVIVQLTLGTYPANTIPDAREWATGLNAAVERGEDPRVAMRIEEARKTQTVAKAHAIYMEAMRRGDRKVLKPRTLYDKDVIFTRDIDPRLGKRSLIELTENECWDAVYDKAKASKVRANKMAGELSCFLRWCSGREGRMAGIELTAHPAPTLNSNWFCTGPKANKRFLNEDELGWLFQALVDEERSYRRGFILLLLTAARRNELFGARASEMADGVWTLPPERSKNGEANYVALGPWGRSLAQTNQKWLFASPRIDGPHLFGWFKARDRVHSRMERFAGMEVPRWHFHDLRRTFRSHARRIGIDRDIAELMLNHKRKGLEGIYDRNMEFGLRAKGFAAWEEFLVAIASKAGVASELDAPL</sequence>
<dbReference type="EMBL" id="QXFM01000007">
    <property type="protein sequence ID" value="RIV92763.1"/>
    <property type="molecule type" value="Genomic_DNA"/>
</dbReference>
<dbReference type="GO" id="GO:0003677">
    <property type="term" value="F:DNA binding"/>
    <property type="evidence" value="ECO:0007669"/>
    <property type="project" value="UniProtKB-KW"/>
</dbReference>
<dbReference type="Gene3D" id="3.30.160.390">
    <property type="entry name" value="Integrase, DNA-binding domain"/>
    <property type="match status" value="1"/>
</dbReference>
<protein>
    <submittedName>
        <fullName evidence="6">DUF4102 domain-containing protein</fullName>
    </submittedName>
</protein>
<dbReference type="Pfam" id="PF00589">
    <property type="entry name" value="Phage_integrase"/>
    <property type="match status" value="1"/>
</dbReference>
<dbReference type="Gene3D" id="1.10.443.10">
    <property type="entry name" value="Intergrase catalytic core"/>
    <property type="match status" value="1"/>
</dbReference>
<accession>A0A3A1PIJ8</accession>
<comment type="similarity">
    <text evidence="1">Belongs to the 'phage' integrase family.</text>
</comment>
<dbReference type="Pfam" id="PF13356">
    <property type="entry name" value="Arm-DNA-bind_3"/>
    <property type="match status" value="1"/>
</dbReference>
<comment type="caution">
    <text evidence="6">The sequence shown here is derived from an EMBL/GenBank/DDBJ whole genome shotgun (WGS) entry which is preliminary data.</text>
</comment>
<evidence type="ECO:0000259" key="5">
    <source>
        <dbReference type="PROSITE" id="PS51898"/>
    </source>
</evidence>
<evidence type="ECO:0000256" key="4">
    <source>
        <dbReference type="ARBA" id="ARBA00023172"/>
    </source>
</evidence>
<evidence type="ECO:0000313" key="6">
    <source>
        <dbReference type="EMBL" id="RIV92763.1"/>
    </source>
</evidence>
<evidence type="ECO:0000313" key="7">
    <source>
        <dbReference type="Proteomes" id="UP000265366"/>
    </source>
</evidence>
<dbReference type="Gene3D" id="1.10.150.130">
    <property type="match status" value="1"/>
</dbReference>
<gene>
    <name evidence="6" type="ORF">D2V17_01250</name>
</gene>
<dbReference type="InterPro" id="IPR050808">
    <property type="entry name" value="Phage_Integrase"/>
</dbReference>
<dbReference type="InterPro" id="IPR013762">
    <property type="entry name" value="Integrase-like_cat_sf"/>
</dbReference>
<keyword evidence="3" id="KW-0238">DNA-binding</keyword>
<dbReference type="InterPro" id="IPR025166">
    <property type="entry name" value="Integrase_DNA_bind_dom"/>
</dbReference>
<dbReference type="SUPFAM" id="SSF56349">
    <property type="entry name" value="DNA breaking-rejoining enzymes"/>
    <property type="match status" value="1"/>
</dbReference>
<dbReference type="InterPro" id="IPR010998">
    <property type="entry name" value="Integrase_recombinase_N"/>
</dbReference>
<proteinExistence type="inferred from homology"/>
<dbReference type="GO" id="GO:0006310">
    <property type="term" value="P:DNA recombination"/>
    <property type="evidence" value="ECO:0007669"/>
    <property type="project" value="UniProtKB-KW"/>
</dbReference>
<dbReference type="InterPro" id="IPR038488">
    <property type="entry name" value="Integrase_DNA-bd_sf"/>
</dbReference>
<dbReference type="AlphaFoldDB" id="A0A3A1PIJ8"/>
<name>A0A3A1PIJ8_9SPHN</name>
<dbReference type="PROSITE" id="PS51898">
    <property type="entry name" value="TYR_RECOMBINASE"/>
    <property type="match status" value="1"/>
</dbReference>
<feature type="domain" description="Tyr recombinase" evidence="5">
    <location>
        <begin position="225"/>
        <end position="398"/>
    </location>
</feature>
<dbReference type="PANTHER" id="PTHR30629:SF2">
    <property type="entry name" value="PROPHAGE INTEGRASE INTS-RELATED"/>
    <property type="match status" value="1"/>
</dbReference>
<dbReference type="PANTHER" id="PTHR30629">
    <property type="entry name" value="PROPHAGE INTEGRASE"/>
    <property type="match status" value="1"/>
</dbReference>
<dbReference type="InterPro" id="IPR011010">
    <property type="entry name" value="DNA_brk_join_enz"/>
</dbReference>
<dbReference type="InterPro" id="IPR002104">
    <property type="entry name" value="Integrase_catalytic"/>
</dbReference>
<keyword evidence="7" id="KW-1185">Reference proteome</keyword>
<evidence type="ECO:0000256" key="1">
    <source>
        <dbReference type="ARBA" id="ARBA00008857"/>
    </source>
</evidence>
<dbReference type="GO" id="GO:0015074">
    <property type="term" value="P:DNA integration"/>
    <property type="evidence" value="ECO:0007669"/>
    <property type="project" value="UniProtKB-KW"/>
</dbReference>
<reference evidence="6 7" key="1">
    <citation type="submission" date="2018-08" db="EMBL/GenBank/DDBJ databases">
        <title>Erythrobacter zhengii sp.nov., a bacterium isolated from deep-sea sediment.</title>
        <authorList>
            <person name="Fang C."/>
            <person name="Wu Y.-H."/>
            <person name="Sun C."/>
            <person name="Wang H."/>
            <person name="Cheng H."/>
            <person name="Meng F.-X."/>
            <person name="Wang C.-S."/>
            <person name="Xu X.-W."/>
        </authorList>
    </citation>
    <scope>NUCLEOTIDE SEQUENCE [LARGE SCALE GENOMIC DNA]</scope>
    <source>
        <strain evidence="6 7">CCTCC AB 2015396</strain>
    </source>
</reference>
<keyword evidence="4" id="KW-0233">DNA recombination</keyword>
<evidence type="ECO:0000256" key="3">
    <source>
        <dbReference type="ARBA" id="ARBA00023125"/>
    </source>
</evidence>